<evidence type="ECO:0000259" key="8">
    <source>
        <dbReference type="PROSITE" id="PS50850"/>
    </source>
</evidence>
<feature type="region of interest" description="Disordered" evidence="6">
    <location>
        <begin position="322"/>
        <end position="394"/>
    </location>
</feature>
<keyword evidence="4 7" id="KW-1133">Transmembrane helix</keyword>
<evidence type="ECO:0000256" key="4">
    <source>
        <dbReference type="ARBA" id="ARBA00022989"/>
    </source>
</evidence>
<comment type="caution">
    <text evidence="9">The sequence shown here is derived from an EMBL/GenBank/DDBJ whole genome shotgun (WGS) entry which is preliminary data.</text>
</comment>
<evidence type="ECO:0000256" key="5">
    <source>
        <dbReference type="ARBA" id="ARBA00023136"/>
    </source>
</evidence>
<feature type="region of interest" description="Disordered" evidence="6">
    <location>
        <begin position="52"/>
        <end position="71"/>
    </location>
</feature>
<evidence type="ECO:0000256" key="6">
    <source>
        <dbReference type="SAM" id="MobiDB-lite"/>
    </source>
</evidence>
<dbReference type="Gene3D" id="1.20.1720.10">
    <property type="entry name" value="Multidrug resistance protein D"/>
    <property type="match status" value="1"/>
</dbReference>
<dbReference type="Pfam" id="PF07690">
    <property type="entry name" value="MFS_1"/>
    <property type="match status" value="1"/>
</dbReference>
<keyword evidence="10" id="KW-1185">Reference proteome</keyword>
<feature type="transmembrane region" description="Helical" evidence="7">
    <location>
        <begin position="133"/>
        <end position="152"/>
    </location>
</feature>
<dbReference type="EMBL" id="JAUKUA010000009">
    <property type="protein sequence ID" value="KAK0702391.1"/>
    <property type="molecule type" value="Genomic_DNA"/>
</dbReference>
<feature type="compositionally biased region" description="Polar residues" evidence="6">
    <location>
        <begin position="363"/>
        <end position="381"/>
    </location>
</feature>
<feature type="transmembrane region" description="Helical" evidence="7">
    <location>
        <begin position="157"/>
        <end position="178"/>
    </location>
</feature>
<dbReference type="AlphaFoldDB" id="A0AA39ZRL2"/>
<dbReference type="PANTHER" id="PTHR23502:SF4">
    <property type="entry name" value="MAJOR FACILITATOR SUPERFAMILY (MFS) PROFILE DOMAIN-CONTAINING PROTEIN-RELATED"/>
    <property type="match status" value="1"/>
</dbReference>
<organism evidence="9 10">
    <name type="scientific">Lasiosphaeris hirsuta</name>
    <dbReference type="NCBI Taxonomy" id="260670"/>
    <lineage>
        <taxon>Eukaryota</taxon>
        <taxon>Fungi</taxon>
        <taxon>Dikarya</taxon>
        <taxon>Ascomycota</taxon>
        <taxon>Pezizomycotina</taxon>
        <taxon>Sordariomycetes</taxon>
        <taxon>Sordariomycetidae</taxon>
        <taxon>Sordariales</taxon>
        <taxon>Lasiosphaeriaceae</taxon>
        <taxon>Lasiosphaeris</taxon>
    </lineage>
</organism>
<dbReference type="InterPro" id="IPR036259">
    <property type="entry name" value="MFS_trans_sf"/>
</dbReference>
<protein>
    <submittedName>
        <fullName evidence="9">Major facilitator superfamily domain-containing protein</fullName>
    </submittedName>
</protein>
<reference evidence="9" key="1">
    <citation type="submission" date="2023-06" db="EMBL/GenBank/DDBJ databases">
        <title>Genome-scale phylogeny and comparative genomics of the fungal order Sordariales.</title>
        <authorList>
            <consortium name="Lawrence Berkeley National Laboratory"/>
            <person name="Hensen N."/>
            <person name="Bonometti L."/>
            <person name="Westerberg I."/>
            <person name="Brannstrom I.O."/>
            <person name="Guillou S."/>
            <person name="Cros-Aarteil S."/>
            <person name="Calhoun S."/>
            <person name="Haridas S."/>
            <person name="Kuo A."/>
            <person name="Mondo S."/>
            <person name="Pangilinan J."/>
            <person name="Riley R."/>
            <person name="Labutti K."/>
            <person name="Andreopoulos B."/>
            <person name="Lipzen A."/>
            <person name="Chen C."/>
            <person name="Yanf M."/>
            <person name="Daum C."/>
            <person name="Ng V."/>
            <person name="Clum A."/>
            <person name="Steindorff A."/>
            <person name="Ohm R."/>
            <person name="Martin F."/>
            <person name="Silar P."/>
            <person name="Natvig D."/>
            <person name="Lalanne C."/>
            <person name="Gautier V."/>
            <person name="Ament-Velasquez S.L."/>
            <person name="Kruys A."/>
            <person name="Hutchinson M.I."/>
            <person name="Powell A.J."/>
            <person name="Barry K."/>
            <person name="Miller A.N."/>
            <person name="Grigoriev I.V."/>
            <person name="Debuchy R."/>
            <person name="Gladieux P."/>
            <person name="Thoren M.H."/>
            <person name="Johannesson H."/>
        </authorList>
    </citation>
    <scope>NUCLEOTIDE SEQUENCE</scope>
    <source>
        <strain evidence="9">SMH4607-1</strain>
    </source>
</reference>
<dbReference type="GO" id="GO:0005886">
    <property type="term" value="C:plasma membrane"/>
    <property type="evidence" value="ECO:0007669"/>
    <property type="project" value="TreeGrafter"/>
</dbReference>
<feature type="compositionally biased region" description="Basic and acidic residues" evidence="6">
    <location>
        <begin position="330"/>
        <end position="340"/>
    </location>
</feature>
<dbReference type="InterPro" id="IPR011701">
    <property type="entry name" value="MFS"/>
</dbReference>
<evidence type="ECO:0000256" key="3">
    <source>
        <dbReference type="ARBA" id="ARBA00022692"/>
    </source>
</evidence>
<dbReference type="SUPFAM" id="SSF103473">
    <property type="entry name" value="MFS general substrate transporter"/>
    <property type="match status" value="1"/>
</dbReference>
<feature type="transmembrane region" description="Helical" evidence="7">
    <location>
        <begin position="515"/>
        <end position="534"/>
    </location>
</feature>
<name>A0AA39ZRL2_9PEZI</name>
<feature type="transmembrane region" description="Helical" evidence="7">
    <location>
        <begin position="470"/>
        <end position="494"/>
    </location>
</feature>
<feature type="transmembrane region" description="Helical" evidence="7">
    <location>
        <begin position="190"/>
        <end position="209"/>
    </location>
</feature>
<feature type="transmembrane region" description="Helical" evidence="7">
    <location>
        <begin position="426"/>
        <end position="450"/>
    </location>
</feature>
<evidence type="ECO:0000256" key="7">
    <source>
        <dbReference type="SAM" id="Phobius"/>
    </source>
</evidence>
<dbReference type="PANTHER" id="PTHR23502">
    <property type="entry name" value="MAJOR FACILITATOR SUPERFAMILY"/>
    <property type="match status" value="1"/>
</dbReference>
<evidence type="ECO:0000313" key="9">
    <source>
        <dbReference type="EMBL" id="KAK0702391.1"/>
    </source>
</evidence>
<keyword evidence="2" id="KW-0813">Transport</keyword>
<dbReference type="GO" id="GO:0022857">
    <property type="term" value="F:transmembrane transporter activity"/>
    <property type="evidence" value="ECO:0007669"/>
    <property type="project" value="InterPro"/>
</dbReference>
<keyword evidence="5 7" id="KW-0472">Membrane</keyword>
<evidence type="ECO:0000256" key="2">
    <source>
        <dbReference type="ARBA" id="ARBA00022448"/>
    </source>
</evidence>
<dbReference type="Proteomes" id="UP001172102">
    <property type="component" value="Unassembled WGS sequence"/>
</dbReference>
<dbReference type="FunFam" id="1.20.1720.10:FF:000009">
    <property type="entry name" value="MFS multidrug transporter"/>
    <property type="match status" value="1"/>
</dbReference>
<proteinExistence type="predicted"/>
<accession>A0AA39ZRL2</accession>
<keyword evidence="3 7" id="KW-0812">Transmembrane</keyword>
<dbReference type="PROSITE" id="PS50850">
    <property type="entry name" value="MFS"/>
    <property type="match status" value="1"/>
</dbReference>
<comment type="subcellular location">
    <subcellularLocation>
        <location evidence="1">Membrane</location>
        <topology evidence="1">Multi-pass membrane protein</topology>
    </subcellularLocation>
</comment>
<dbReference type="InterPro" id="IPR020846">
    <property type="entry name" value="MFS_dom"/>
</dbReference>
<evidence type="ECO:0000313" key="10">
    <source>
        <dbReference type="Proteomes" id="UP001172102"/>
    </source>
</evidence>
<feature type="domain" description="Major facilitator superfamily (MFS) profile" evidence="8">
    <location>
        <begin position="91"/>
        <end position="591"/>
    </location>
</feature>
<feature type="transmembrane region" description="Helical" evidence="7">
    <location>
        <begin position="216"/>
        <end position="239"/>
    </location>
</feature>
<sequence>MGILNDKQTVEVPGSVLLLAPDHNEPLGLQNAPARISRSLIPVGIYRPLPEATPTEPVRKKTGDGKIILGPQPDDSVNDPLNWPGWRRDSALLSLGLFCMVGGGMTPILAAGFTDVAEDYGLDVATVSLTTGLYMMGMGLGSVVFSPTAILWGKRPVYLFGAILFIATSIWCAVSPSFTSLVLARIFQGVAVSPVECLPSATIAEIFFLHERAFRIGIYTLLLLGSKNLIPLVSAAIMQRLGWRWVFWIVTIVVSISGILLFLFVPETFWDRKALARPTLFRQCSSKSGVPPMTVLTAEPLLDTAVDGSTVAAEKLTSRKKTTQVGFVPSREEIRERDFKGSPQKEPPEPSDGPSPIPADHQPPSSQEKTTSYPAPTTQREYSADIDTESQSRWSTRLTSRPAYTTALQGLPAYPDRWHKVAIRPLILFSYPAVLWSAVVYACSMGWLIVISESVAVIYREGHPYRFDALQTGLVYVSPFIGGILGTAVAGKVSDIIIKAMARRNGGLYEPEFRLVMAIPVATSTVIGLVGFSYCSLGSTTSITFCVDSYRQYAGEALVTLNFSKNILHGLVFSLFVTGWLKADGPKTVYI</sequence>
<gene>
    <name evidence="9" type="ORF">B0H67DRAFT_604657</name>
</gene>
<feature type="transmembrane region" description="Helical" evidence="7">
    <location>
        <begin position="245"/>
        <end position="265"/>
    </location>
</feature>
<evidence type="ECO:0000256" key="1">
    <source>
        <dbReference type="ARBA" id="ARBA00004141"/>
    </source>
</evidence>
<feature type="transmembrane region" description="Helical" evidence="7">
    <location>
        <begin position="91"/>
        <end position="113"/>
    </location>
</feature>